<evidence type="ECO:0000259" key="12">
    <source>
        <dbReference type="Pfam" id="PF00905"/>
    </source>
</evidence>
<dbReference type="KEGG" id="slp:Slip_0693"/>
<evidence type="ECO:0000256" key="11">
    <source>
        <dbReference type="SAM" id="Phobius"/>
    </source>
</evidence>
<proteinExistence type="inferred from homology"/>
<feature type="domain" description="Penicillin-binding protein dimerisation" evidence="13">
    <location>
        <begin position="53"/>
        <end position="228"/>
    </location>
</feature>
<dbReference type="EC" id="2.4.1.129" evidence="14"/>
<dbReference type="GO" id="GO:0008360">
    <property type="term" value="P:regulation of cell shape"/>
    <property type="evidence" value="ECO:0007669"/>
    <property type="project" value="UniProtKB-KW"/>
</dbReference>
<keyword evidence="5 11" id="KW-0812">Transmembrane</keyword>
<keyword evidence="8 11" id="KW-1133">Transmembrane helix</keyword>
<sequence>MRTGDLKARLRGYWYVAWGLLGLLLIKLAIVQFFQYETYETMSRYNRIRPVSIKAPRGEIYSIDGTVLAKNKLVYTVSITYPEGTDNPEVIERLAKILGEKYPEVTEKYINDLIEKQKYRLYEPVTVARDIDWQTVVRLEEQRKYLPGVTVNVEPLRYYPEGFLAGHVLGYVRSIDPNELAQLDKERYSMGDLIGKDGVEKAYENYLKGYDGTRRVEVDVKGRPVKELVTLEPRAGNNVILTINAKLQRVMEKSIEETLKYDQKNYNPKARVASCVLINVKTGEVLAMASYPFFNPNDFTGFMDEATEQYYFPSGQEYDPMNPGAATNRAIKALYPPGSTFKGITAMAAMEKGEMTPSERVTCTGRYWLKPYIKCWAVHGPVNLYQAMAESCNTYFQEMGRRAGFAELIRIAKEFGLGQKTGIDLPYEKAGLLPTPEWKKEVNSILIDRKYDKIRQDLNDKYDRLLKEASTEKEKEHLLAAKRSELAKVEANYQIDYRFNTTWQPFDTFNMSIGQGSNSYTVLQLANYVATIANGGKRMKPFVVKKIVSPSGKVLLENRPEVVQEVDVSPDTLAEVRKAMLQVTKPGGTAYGLFSQFPSNIQVAAKTGTAQTGRKGDKRNEEFHGIFVAFAPFDDPEIGFAGVVEYGQHGSSSAGLIARDLFEQYFGVKDHLTSTAQFEGQTVPEGGE</sequence>
<comment type="similarity">
    <text evidence="3">Belongs to the transpeptidase family.</text>
</comment>
<dbReference type="SUPFAM" id="SSF56601">
    <property type="entry name" value="beta-lactamase/transpeptidase-like"/>
    <property type="match status" value="1"/>
</dbReference>
<evidence type="ECO:0000256" key="7">
    <source>
        <dbReference type="ARBA" id="ARBA00022984"/>
    </source>
</evidence>
<reference evidence="15" key="1">
    <citation type="journal article" date="2010" name="Stand. Genomic Sci.">
        <title>Complete genome sequence of Syntrophothermus lipocalidus type strain (TGB-C1T).</title>
        <authorList>
            <consortium name="US DOE Joint Genome Institute (JGI-PGF)"/>
            <person name="Djao O."/>
            <person name="Zhang X."/>
            <person name="Lucas S."/>
            <person name="Lapidus A."/>
            <person name="Glavina Del Rio T."/>
            <person name="Nolan M."/>
            <person name="Tice H."/>
            <person name="Cheng J."/>
            <person name="Han C."/>
            <person name="Tapia R."/>
            <person name="Goodwin L."/>
            <person name="Pitluck S."/>
            <person name="Liolios K."/>
            <person name="Ivanova N."/>
            <person name="Mavromatis K."/>
            <person name="Mikhailova N."/>
            <person name="Ovchinnikova G."/>
            <person name="Pati A."/>
            <person name="Brambilla E."/>
            <person name="Chen A."/>
            <person name="Palaniappan K."/>
            <person name="Land M."/>
            <person name="Hauser L."/>
            <person name="Chang Y."/>
            <person name="Jeffries C."/>
            <person name="Rohde M."/>
            <person name="Sikorski J."/>
            <person name="Spring S."/>
            <person name="Goker M."/>
            <person name="Detter J."/>
            <person name="Woyke T."/>
            <person name="Bristow J."/>
            <person name="Eisen J."/>
            <person name="Markowitz V."/>
            <person name="Hugenholtz P."/>
            <person name="Kyrpides N."/>
            <person name="Klenk H."/>
        </authorList>
    </citation>
    <scope>NUCLEOTIDE SEQUENCE [LARGE SCALE GENOMIC DNA]</scope>
    <source>
        <strain evidence="15">DSM 12680 / TGB-C1</strain>
    </source>
</reference>
<dbReference type="AlphaFoldDB" id="D7CL89"/>
<dbReference type="Proteomes" id="UP000000378">
    <property type="component" value="Chromosome"/>
</dbReference>
<comment type="subcellular location">
    <subcellularLocation>
        <location evidence="2">Cell membrane</location>
    </subcellularLocation>
    <subcellularLocation>
        <location evidence="1">Membrane</location>
        <topology evidence="1">Single-pass membrane protein</topology>
    </subcellularLocation>
</comment>
<evidence type="ECO:0000256" key="1">
    <source>
        <dbReference type="ARBA" id="ARBA00004167"/>
    </source>
</evidence>
<keyword evidence="7" id="KW-0573">Peptidoglycan synthesis</keyword>
<keyword evidence="10" id="KW-0961">Cell wall biogenesis/degradation</keyword>
<evidence type="ECO:0000256" key="6">
    <source>
        <dbReference type="ARBA" id="ARBA00022960"/>
    </source>
</evidence>
<feature type="domain" description="Penicillin-binding protein transpeptidase" evidence="12">
    <location>
        <begin position="274"/>
        <end position="662"/>
    </location>
</feature>
<dbReference type="GO" id="GO:0005886">
    <property type="term" value="C:plasma membrane"/>
    <property type="evidence" value="ECO:0007669"/>
    <property type="project" value="UniProtKB-SubCell"/>
</dbReference>
<evidence type="ECO:0000259" key="13">
    <source>
        <dbReference type="Pfam" id="PF03717"/>
    </source>
</evidence>
<dbReference type="SUPFAM" id="SSF56519">
    <property type="entry name" value="Penicillin binding protein dimerisation domain"/>
    <property type="match status" value="1"/>
</dbReference>
<dbReference type="PANTHER" id="PTHR30627:SF2">
    <property type="entry name" value="PEPTIDOGLYCAN D,D-TRANSPEPTIDASE MRDA"/>
    <property type="match status" value="1"/>
</dbReference>
<dbReference type="Gene3D" id="3.90.1310.10">
    <property type="entry name" value="Penicillin-binding protein 2a (Domain 2)"/>
    <property type="match status" value="1"/>
</dbReference>
<dbReference type="GO" id="GO:0071555">
    <property type="term" value="P:cell wall organization"/>
    <property type="evidence" value="ECO:0007669"/>
    <property type="project" value="UniProtKB-KW"/>
</dbReference>
<dbReference type="GO" id="GO:0008658">
    <property type="term" value="F:penicillin binding"/>
    <property type="evidence" value="ECO:0007669"/>
    <property type="project" value="InterPro"/>
</dbReference>
<dbReference type="GO" id="GO:0009252">
    <property type="term" value="P:peptidoglycan biosynthetic process"/>
    <property type="evidence" value="ECO:0007669"/>
    <property type="project" value="UniProtKB-KW"/>
</dbReference>
<dbReference type="InterPro" id="IPR001460">
    <property type="entry name" value="PCN-bd_Tpept"/>
</dbReference>
<dbReference type="Pfam" id="PF00905">
    <property type="entry name" value="Transpeptidase"/>
    <property type="match status" value="1"/>
</dbReference>
<dbReference type="GO" id="GO:0071972">
    <property type="term" value="F:peptidoglycan L,D-transpeptidase activity"/>
    <property type="evidence" value="ECO:0007669"/>
    <property type="project" value="TreeGrafter"/>
</dbReference>
<accession>D7CL89</accession>
<evidence type="ECO:0000256" key="8">
    <source>
        <dbReference type="ARBA" id="ARBA00022989"/>
    </source>
</evidence>
<dbReference type="PANTHER" id="PTHR30627">
    <property type="entry name" value="PEPTIDOGLYCAN D,D-TRANSPEPTIDASE"/>
    <property type="match status" value="1"/>
</dbReference>
<name>D7CL89_SYNLT</name>
<keyword evidence="15" id="KW-1185">Reference proteome</keyword>
<dbReference type="HOGENOM" id="CLU_009289_1_1_9"/>
<dbReference type="STRING" id="643648.Slip_0693"/>
<evidence type="ECO:0000256" key="2">
    <source>
        <dbReference type="ARBA" id="ARBA00004236"/>
    </source>
</evidence>
<keyword evidence="4" id="KW-1003">Cell membrane</keyword>
<evidence type="ECO:0000256" key="3">
    <source>
        <dbReference type="ARBA" id="ARBA00007171"/>
    </source>
</evidence>
<dbReference type="InterPro" id="IPR050515">
    <property type="entry name" value="Beta-lactam/transpept"/>
</dbReference>
<dbReference type="InterPro" id="IPR012338">
    <property type="entry name" value="Beta-lactam/transpept-like"/>
</dbReference>
<reference evidence="14 15" key="2">
    <citation type="journal article" date="2010" name="Stand. Genomic Sci.">
        <title>Complete genome sequence of Syntrophothermus lipocalidus type strain (TGB-C1).</title>
        <authorList>
            <person name="Djao O.D."/>
            <person name="Zhang X."/>
            <person name="Lucas S."/>
            <person name="Lapidus A."/>
            <person name="Del Rio T.G."/>
            <person name="Nolan M."/>
            <person name="Tice H."/>
            <person name="Cheng J.F."/>
            <person name="Han C."/>
            <person name="Tapia R."/>
            <person name="Goodwin L."/>
            <person name="Pitluck S."/>
            <person name="Liolios K."/>
            <person name="Ivanova N."/>
            <person name="Mavromatis K."/>
            <person name="Mikhailova N."/>
            <person name="Ovchinnikova G."/>
            <person name="Pati A."/>
            <person name="Brambilla E."/>
            <person name="Chen A."/>
            <person name="Palaniappan K."/>
            <person name="Land M."/>
            <person name="Hauser L."/>
            <person name="Chang Y.J."/>
            <person name="Jeffries C.D."/>
            <person name="Rohde M."/>
            <person name="Sikorski J."/>
            <person name="Spring S."/>
            <person name="Goker M."/>
            <person name="Detter J.C."/>
            <person name="Woyke T."/>
            <person name="Bristow J."/>
            <person name="Eisen J.A."/>
            <person name="Markowitz V."/>
            <person name="Hugenholtz P."/>
            <person name="Kyrpides N.C."/>
            <person name="Klenk H.P."/>
        </authorList>
    </citation>
    <scope>NUCLEOTIDE SEQUENCE [LARGE SCALE GENOMIC DNA]</scope>
    <source>
        <strain evidence="15">DSM 12680 / TGB-C1</strain>
    </source>
</reference>
<dbReference type="InterPro" id="IPR036138">
    <property type="entry name" value="PBP_dimer_sf"/>
</dbReference>
<keyword evidence="14" id="KW-0328">Glycosyltransferase</keyword>
<dbReference type="InterPro" id="IPR036207">
    <property type="entry name" value="B-form_Ocr"/>
</dbReference>
<evidence type="ECO:0000313" key="15">
    <source>
        <dbReference type="Proteomes" id="UP000000378"/>
    </source>
</evidence>
<evidence type="ECO:0000256" key="9">
    <source>
        <dbReference type="ARBA" id="ARBA00023136"/>
    </source>
</evidence>
<keyword evidence="14" id="KW-0808">Transferase</keyword>
<dbReference type="Gene3D" id="3.40.710.10">
    <property type="entry name" value="DD-peptidase/beta-lactamase superfamily"/>
    <property type="match status" value="1"/>
</dbReference>
<gene>
    <name evidence="14" type="ordered locus">Slip_0693</name>
</gene>
<evidence type="ECO:0000256" key="5">
    <source>
        <dbReference type="ARBA" id="ARBA00022692"/>
    </source>
</evidence>
<dbReference type="Pfam" id="PF03717">
    <property type="entry name" value="PBP_dimer"/>
    <property type="match status" value="1"/>
</dbReference>
<evidence type="ECO:0000256" key="10">
    <source>
        <dbReference type="ARBA" id="ARBA00023316"/>
    </source>
</evidence>
<dbReference type="GO" id="GO:0016757">
    <property type="term" value="F:glycosyltransferase activity"/>
    <property type="evidence" value="ECO:0007669"/>
    <property type="project" value="UniProtKB-KW"/>
</dbReference>
<evidence type="ECO:0000313" key="14">
    <source>
        <dbReference type="EMBL" id="ADI01474.1"/>
    </source>
</evidence>
<dbReference type="InterPro" id="IPR005311">
    <property type="entry name" value="PBP_dimer"/>
</dbReference>
<dbReference type="EMBL" id="CP002048">
    <property type="protein sequence ID" value="ADI01474.1"/>
    <property type="molecule type" value="Genomic_DNA"/>
</dbReference>
<organism evidence="14 15">
    <name type="scientific">Syntrophothermus lipocalidus (strain DSM 12680 / TGB-C1)</name>
    <dbReference type="NCBI Taxonomy" id="643648"/>
    <lineage>
        <taxon>Bacteria</taxon>
        <taxon>Bacillati</taxon>
        <taxon>Bacillota</taxon>
        <taxon>Clostridia</taxon>
        <taxon>Eubacteriales</taxon>
        <taxon>Syntrophomonadaceae</taxon>
        <taxon>Syntrophothermus</taxon>
    </lineage>
</organism>
<dbReference type="eggNOG" id="COG0768">
    <property type="taxonomic scope" value="Bacteria"/>
</dbReference>
<dbReference type="OrthoDB" id="9757901at2"/>
<keyword evidence="9 11" id="KW-0472">Membrane</keyword>
<feature type="transmembrane region" description="Helical" evidence="11">
    <location>
        <begin position="12"/>
        <end position="34"/>
    </location>
</feature>
<protein>
    <submittedName>
        <fullName evidence="14">Penicillin-binding protein 2</fullName>
        <ecNumber evidence="14">2.4.1.129</ecNumber>
    </submittedName>
</protein>
<keyword evidence="6" id="KW-0133">Cell shape</keyword>
<dbReference type="SUPFAM" id="SSF101059">
    <property type="entry name" value="B-form DNA mimic Ocr"/>
    <property type="match status" value="1"/>
</dbReference>
<evidence type="ECO:0000256" key="4">
    <source>
        <dbReference type="ARBA" id="ARBA00022475"/>
    </source>
</evidence>